<gene>
    <name evidence="1" type="ORF">UFOVP503_49</name>
    <name evidence="2" type="ORF">UFOVP763_43</name>
</gene>
<proteinExistence type="predicted"/>
<evidence type="ECO:0000313" key="1">
    <source>
        <dbReference type="EMBL" id="CAB4146654.1"/>
    </source>
</evidence>
<name>A0A6J5NRE2_9CAUD</name>
<protein>
    <submittedName>
        <fullName evidence="2">Uncharacterized protein</fullName>
    </submittedName>
</protein>
<sequence length="146" mass="16294">MTEVAQLDLRDRVEALQAEVSKLPQYEPPTDHIFHGGMYCRQVWRPAGCTIVGRVHKKEHFYMVVHGTVLVTTDDGAQEITGPFLLCSSPGTKRAVHALTDALCVTFHRVESNTVEEVESELTEDDPTSMFTIGNKVKNPEIEVTL</sequence>
<reference evidence="2" key="1">
    <citation type="submission" date="2020-04" db="EMBL/GenBank/DDBJ databases">
        <authorList>
            <person name="Chiriac C."/>
            <person name="Salcher M."/>
            <person name="Ghai R."/>
            <person name="Kavagutti S V."/>
        </authorList>
    </citation>
    <scope>NUCLEOTIDE SEQUENCE</scope>
</reference>
<dbReference type="InterPro" id="IPR011051">
    <property type="entry name" value="RmlC_Cupin_sf"/>
</dbReference>
<organism evidence="2">
    <name type="scientific">uncultured Caudovirales phage</name>
    <dbReference type="NCBI Taxonomy" id="2100421"/>
    <lineage>
        <taxon>Viruses</taxon>
        <taxon>Duplodnaviria</taxon>
        <taxon>Heunggongvirae</taxon>
        <taxon>Uroviricota</taxon>
        <taxon>Caudoviricetes</taxon>
        <taxon>Peduoviridae</taxon>
        <taxon>Maltschvirus</taxon>
        <taxon>Maltschvirus maltsch</taxon>
    </lineage>
</organism>
<evidence type="ECO:0000313" key="2">
    <source>
        <dbReference type="EMBL" id="CAB4161332.1"/>
    </source>
</evidence>
<dbReference type="EMBL" id="LR796707">
    <property type="protein sequence ID" value="CAB4161332.1"/>
    <property type="molecule type" value="Genomic_DNA"/>
</dbReference>
<dbReference type="SUPFAM" id="SSF51182">
    <property type="entry name" value="RmlC-like cupins"/>
    <property type="match status" value="1"/>
</dbReference>
<dbReference type="EMBL" id="LR796471">
    <property type="protein sequence ID" value="CAB4146654.1"/>
    <property type="molecule type" value="Genomic_DNA"/>
</dbReference>
<accession>A0A6J5NRE2</accession>